<name>A0A2N5JBF2_9BIFI</name>
<feature type="coiled-coil region" evidence="1">
    <location>
        <begin position="411"/>
        <end position="438"/>
    </location>
</feature>
<protein>
    <submittedName>
        <fullName evidence="3">AAA domain-containing protein</fullName>
    </submittedName>
</protein>
<accession>A0A2N5JBF2</accession>
<proteinExistence type="predicted"/>
<dbReference type="InterPro" id="IPR038729">
    <property type="entry name" value="Rad50/SbcC_AAA"/>
</dbReference>
<dbReference type="GO" id="GO:0006302">
    <property type="term" value="P:double-strand break repair"/>
    <property type="evidence" value="ECO:0007669"/>
    <property type="project" value="InterPro"/>
</dbReference>
<dbReference type="InterPro" id="IPR027417">
    <property type="entry name" value="P-loop_NTPase"/>
</dbReference>
<dbReference type="Pfam" id="PF13476">
    <property type="entry name" value="AAA_23"/>
    <property type="match status" value="1"/>
</dbReference>
<evidence type="ECO:0000313" key="4">
    <source>
        <dbReference type="Proteomes" id="UP000235050"/>
    </source>
</evidence>
<dbReference type="OrthoDB" id="975794at2"/>
<dbReference type="GO" id="GO:0016887">
    <property type="term" value="F:ATP hydrolysis activity"/>
    <property type="evidence" value="ECO:0007669"/>
    <property type="project" value="InterPro"/>
</dbReference>
<organism evidence="3 4">
    <name type="scientific">Bifidobacterium margollesii</name>
    <dbReference type="NCBI Taxonomy" id="2020964"/>
    <lineage>
        <taxon>Bacteria</taxon>
        <taxon>Bacillati</taxon>
        <taxon>Actinomycetota</taxon>
        <taxon>Actinomycetes</taxon>
        <taxon>Bifidobacteriales</taxon>
        <taxon>Bifidobacteriaceae</taxon>
        <taxon>Bifidobacterium</taxon>
    </lineage>
</organism>
<evidence type="ECO:0000313" key="3">
    <source>
        <dbReference type="EMBL" id="PLS31534.1"/>
    </source>
</evidence>
<sequence length="607" mass="69243">MCPSFWISSLTVSGHPTRRDSTLTFSPGLNVIYGPSDTGKSWILQCIDYMFGKAAQSFVLTANSGYDQISMNVETPRGRITLRRPIGERQNDIEVTSNDQRIVSGTYKRDTKSNRYLPISHVWLKLIGFEDPDAMQVIRNQDMQGASLTWRTFLPAIFADETSIDRSRSILLPEQATAVTQFKSALAMLITGKDFTAEIRDEPMKTKERKNNAIIEYLERQPQTIRDRIRLIDQTLGDDDENLENHVDELVVESDRVKQALREAASQGRQVVLKLQSVQESIAESEMLRQRYLELVSSYQARLERLDFVNEGRKLTAQYPIPMICPTCDQAIPAAVQSAVAPTGRREHALLEAKLRDLKTTLHELDAERQKKIDEEQRLRRCSDDITSRIDTELSPRFNKLKDAIENHDAAVSMRVERKQLIDRLRDVEEELERRRASVFVRDKFNILDYYPKDFCKDMGDLLLNTLGACAFPNLRKAEFGGLSFDAVINGKMKSEEGKGYRSFINTAVMLAMHDYLASSHSRHALPILMIDTPLLGLDDPQPDPELNVMRETVPKALYEYLAARNDIGQTFIVDNDKFMPDVSEVAEQCHIIRFTKRKDEGPGFNL</sequence>
<feature type="domain" description="Rad50/SbcC-type AAA" evidence="2">
    <location>
        <begin position="19"/>
        <end position="432"/>
    </location>
</feature>
<reference evidence="3 4" key="1">
    <citation type="submission" date="2017-07" db="EMBL/GenBank/DDBJ databases">
        <title>Bifidobacterium novel species.</title>
        <authorList>
            <person name="Lugli G.A."/>
            <person name="Milani C."/>
            <person name="Duranti S."/>
            <person name="Mangifesta M."/>
        </authorList>
    </citation>
    <scope>NUCLEOTIDE SEQUENCE [LARGE SCALE GENOMIC DNA]</scope>
    <source>
        <strain evidence="4">Uis1B</strain>
    </source>
</reference>
<evidence type="ECO:0000259" key="2">
    <source>
        <dbReference type="Pfam" id="PF13476"/>
    </source>
</evidence>
<comment type="caution">
    <text evidence="3">The sequence shown here is derived from an EMBL/GenBank/DDBJ whole genome shotgun (WGS) entry which is preliminary data.</text>
</comment>
<dbReference type="Gene3D" id="3.40.50.300">
    <property type="entry name" value="P-loop containing nucleotide triphosphate hydrolases"/>
    <property type="match status" value="1"/>
</dbReference>
<dbReference type="Proteomes" id="UP000235050">
    <property type="component" value="Unassembled WGS sequence"/>
</dbReference>
<gene>
    <name evidence="3" type="ORF">Uis1B_0525</name>
</gene>
<keyword evidence="1" id="KW-0175">Coiled coil</keyword>
<dbReference type="SUPFAM" id="SSF52540">
    <property type="entry name" value="P-loop containing nucleoside triphosphate hydrolases"/>
    <property type="match status" value="1"/>
</dbReference>
<keyword evidence="4" id="KW-1185">Reference proteome</keyword>
<feature type="coiled-coil region" evidence="1">
    <location>
        <begin position="348"/>
        <end position="375"/>
    </location>
</feature>
<dbReference type="EMBL" id="NMWU01000008">
    <property type="protein sequence ID" value="PLS31534.1"/>
    <property type="molecule type" value="Genomic_DNA"/>
</dbReference>
<evidence type="ECO:0000256" key="1">
    <source>
        <dbReference type="SAM" id="Coils"/>
    </source>
</evidence>
<dbReference type="AlphaFoldDB" id="A0A2N5JBF2"/>